<evidence type="ECO:0000313" key="3">
    <source>
        <dbReference type="WBParaSite" id="MBELARI_LOCUS7974"/>
    </source>
</evidence>
<keyword evidence="1" id="KW-0812">Transmembrane</keyword>
<dbReference type="Proteomes" id="UP000887575">
    <property type="component" value="Unassembled WGS sequence"/>
</dbReference>
<sequence length="90" mass="9769">MACLVIIDLDTEGECVESSNTAILTAYDMTLILALACAIALGVLLKKATQLSLFSTSCLSFCGNNSLIDHSNHRHRYYSLRSLNKITCGL</sequence>
<keyword evidence="2" id="KW-1185">Reference proteome</keyword>
<organism evidence="2 3">
    <name type="scientific">Mesorhabditis belari</name>
    <dbReference type="NCBI Taxonomy" id="2138241"/>
    <lineage>
        <taxon>Eukaryota</taxon>
        <taxon>Metazoa</taxon>
        <taxon>Ecdysozoa</taxon>
        <taxon>Nematoda</taxon>
        <taxon>Chromadorea</taxon>
        <taxon>Rhabditida</taxon>
        <taxon>Rhabditina</taxon>
        <taxon>Rhabditomorpha</taxon>
        <taxon>Rhabditoidea</taxon>
        <taxon>Rhabditidae</taxon>
        <taxon>Mesorhabditinae</taxon>
        <taxon>Mesorhabditis</taxon>
    </lineage>
</organism>
<dbReference type="WBParaSite" id="MBELARI_LOCUS7974">
    <property type="protein sequence ID" value="MBELARI_LOCUS7974"/>
    <property type="gene ID" value="MBELARI_LOCUS7974"/>
</dbReference>
<reference evidence="3" key="1">
    <citation type="submission" date="2024-02" db="UniProtKB">
        <authorList>
            <consortium name="WormBaseParasite"/>
        </authorList>
    </citation>
    <scope>IDENTIFICATION</scope>
</reference>
<name>A0AAF3FLG8_9BILA</name>
<dbReference type="AlphaFoldDB" id="A0AAF3FLG8"/>
<evidence type="ECO:0000256" key="1">
    <source>
        <dbReference type="SAM" id="Phobius"/>
    </source>
</evidence>
<keyword evidence="1" id="KW-0472">Membrane</keyword>
<feature type="transmembrane region" description="Helical" evidence="1">
    <location>
        <begin position="26"/>
        <end position="45"/>
    </location>
</feature>
<keyword evidence="1" id="KW-1133">Transmembrane helix</keyword>
<accession>A0AAF3FLG8</accession>
<proteinExistence type="predicted"/>
<protein>
    <submittedName>
        <fullName evidence="3">Uncharacterized protein</fullName>
    </submittedName>
</protein>
<evidence type="ECO:0000313" key="2">
    <source>
        <dbReference type="Proteomes" id="UP000887575"/>
    </source>
</evidence>